<proteinExistence type="inferred from homology"/>
<feature type="transmembrane region" description="Helical" evidence="11">
    <location>
        <begin position="1176"/>
        <end position="1197"/>
    </location>
</feature>
<dbReference type="PANTHER" id="PTHR45965">
    <property type="entry name" value="INACTIVE RHOMBOID PROTEIN"/>
    <property type="match status" value="1"/>
</dbReference>
<dbReference type="Gene3D" id="1.20.1540.10">
    <property type="entry name" value="Rhomboid-like"/>
    <property type="match status" value="1"/>
</dbReference>
<dbReference type="GO" id="GO:0050709">
    <property type="term" value="P:negative regulation of protein secretion"/>
    <property type="evidence" value="ECO:0007669"/>
    <property type="project" value="UniProtKB-UniRule"/>
</dbReference>
<dbReference type="GO" id="GO:0000139">
    <property type="term" value="C:Golgi membrane"/>
    <property type="evidence" value="ECO:0007669"/>
    <property type="project" value="UniProtKB-SubCell"/>
</dbReference>
<feature type="transmembrane region" description="Helical" evidence="11">
    <location>
        <begin position="1119"/>
        <end position="1139"/>
    </location>
</feature>
<dbReference type="SUPFAM" id="SSF144091">
    <property type="entry name" value="Rhomboid-like"/>
    <property type="match status" value="1"/>
</dbReference>
<evidence type="ECO:0000256" key="2">
    <source>
        <dbReference type="ARBA" id="ARBA00004477"/>
    </source>
</evidence>
<keyword evidence="6 11" id="KW-0256">Endoplasmic reticulum</keyword>
<feature type="domain" description="Peptidase S54 rhomboid" evidence="12">
    <location>
        <begin position="1023"/>
        <end position="1159"/>
    </location>
</feature>
<evidence type="ECO:0000256" key="11">
    <source>
        <dbReference type="RuleBase" id="RU369051"/>
    </source>
</evidence>
<evidence type="ECO:0000313" key="15">
    <source>
        <dbReference type="Proteomes" id="UP000472277"/>
    </source>
</evidence>
<evidence type="ECO:0000256" key="4">
    <source>
        <dbReference type="ARBA" id="ARBA00009045"/>
    </source>
</evidence>
<dbReference type="PANTHER" id="PTHR45965:SF4">
    <property type="entry name" value="INACTIVE RHOMBOID PROTEIN 1"/>
    <property type="match status" value="1"/>
</dbReference>
<evidence type="ECO:0000256" key="7">
    <source>
        <dbReference type="ARBA" id="ARBA00022989"/>
    </source>
</evidence>
<comment type="subcellular location">
    <subcellularLocation>
        <location evidence="2 11">Endoplasmic reticulum membrane</location>
        <topology evidence="2 11">Multi-pass membrane protein</topology>
    </subcellularLocation>
    <subcellularLocation>
        <location evidence="3">Golgi apparatus membrane</location>
        <topology evidence="3">Multi-pass membrane protein</topology>
    </subcellularLocation>
</comment>
<feature type="transmembrane region" description="Helical" evidence="11">
    <location>
        <begin position="1028"/>
        <end position="1052"/>
    </location>
</feature>
<dbReference type="PRINTS" id="PR01217">
    <property type="entry name" value="PRICHEXTENSN"/>
</dbReference>
<keyword evidence="8" id="KW-0333">Golgi apparatus</keyword>
<reference evidence="14" key="1">
    <citation type="submission" date="2021-04" db="EMBL/GenBank/DDBJ databases">
        <authorList>
            <consortium name="Wellcome Sanger Institute Data Sharing"/>
        </authorList>
    </citation>
    <scope>NUCLEOTIDE SEQUENCE [LARGE SCALE GENOMIC DNA]</scope>
</reference>
<evidence type="ECO:0000259" key="12">
    <source>
        <dbReference type="Pfam" id="PF01694"/>
    </source>
</evidence>
<evidence type="ECO:0000256" key="3">
    <source>
        <dbReference type="ARBA" id="ARBA00004653"/>
    </source>
</evidence>
<dbReference type="FunFam" id="1.20.1540.10:FF:000001">
    <property type="entry name" value="Putative inactive rhomboid protein 1"/>
    <property type="match status" value="1"/>
</dbReference>
<dbReference type="InterPro" id="IPR035952">
    <property type="entry name" value="Rhomboid-like_sf"/>
</dbReference>
<dbReference type="InterPro" id="IPR022241">
    <property type="entry name" value="iRhom1_2_N"/>
</dbReference>
<dbReference type="Pfam" id="PF01694">
    <property type="entry name" value="Rhomboid"/>
    <property type="match status" value="1"/>
</dbReference>
<dbReference type="GeneTree" id="ENSGT00940000156278"/>
<keyword evidence="9 11" id="KW-0472">Membrane</keyword>
<keyword evidence="10" id="KW-0325">Glycoprotein</keyword>
<keyword evidence="5 11" id="KW-0812">Transmembrane</keyword>
<dbReference type="AlphaFoldDB" id="A0A673W1M1"/>
<evidence type="ECO:0000256" key="9">
    <source>
        <dbReference type="ARBA" id="ARBA00023136"/>
    </source>
</evidence>
<dbReference type="Pfam" id="PF12595">
    <property type="entry name" value="iRhom1-2_N"/>
    <property type="match status" value="1"/>
</dbReference>
<sequence>MFKLDFPSQLQCLKSFTPFCTISVFIAFLDAVSCSPPLLLSFSFLLFLALPCPPPLTFLPSPPVPFPVLHLSPSYPLPLSPALSSTSHLPTLSPCPLPCPPPPPLTFLPSPPVPCPALSSSSHLPTLSPCPLPCPPPLTFLPSPPAPFPVLLLLLSPSYPLPLSPALSSSSHLPILSPCPLPCPPPLTFRRSPPAPFPVLLLLLSPSYPVPLSPALSSSSHLPTLSPCPLPCPPPLTFLPSPPVPCPVLLLSPSYPLPLSPALSSSSHLPTLSPCPLPCPPPPPPPLTFLPSPPVPYPVLLLSPSYPVPLSPALSSSSSHLPTLSPCPLPCPPPLTFLPSPPAPFPVLLLLLSPSYPLPLSPALSSSFSHLPTLSPCPLPCPPPPLTFLPSPPVPCPVLLLLSPSYPLPLPVSSSRRVHFERINTVPVKGQRASRRGPRKHHSLSRTLLRGTADWFGVSKDGDATQKWQRKSLRHCSMRYGRLKPQAIRQMDLSSQDNISLTSTETPPPLYVPSSAHAFGMQKIVDPLARGRAFRMVEEVDGYSVPQTPVTPGATSLCSFTSSRSGLNRLPRRRKRESVAKMSFRAAAALVKGRPLRENVTLRRMQRRSFTPASFMEEDVVDLPDELDTSFFARDCLMQEELSTYADEVFESPSEAAMIDVMQEEGSKLDETELTGSALDKSELERSHLMLPLERGWRKAKEGTPGPPKVPLRQEVVSVNGQRRGQRIVVPVKKLFAREKRPYGLGMVGKLTNRTYRKRIDSYVKRQIEDMDDHRPFFTYWITVVHLLITILAVCIYGIAPVGFSQHETVDSVLRNKGVYENVKFVQQENFWVGPSSEALIHLGAKYSPCMRQDRQVHDLIRDKRDIERDSACCVRNDRSGCLQTSEDECSSTLAVWVKWPRHHSTPQLEGRDRQYGSVCHQDPRICLEPASVAPHEWPDDITKWPVCTRYNTGNHTNLPHIDCTITGRPCCIGTKGRCEITSREYCDFMRGYFHEEATLCSQVHCMDDVCGLLPFLNPEIPDQFYRLWLSLFLHAGILHCMVSVCFQMTILRDLEKLAGWLRISIIYILSGITGNLASAIFLPYRAEVGPAGSQFGILACLFVELFQSWQILAQPWRAFIKLLCVVLFLFAFGLLPWIDNFAHIFGFISGFFLSFAFLPYISFGRMDMYRKRLQIIVFLVVFLGLFAGLVVLFYVYPIKCDWCELLTCIPFTDKFCEKYDLNAHLH</sequence>
<dbReference type="GO" id="GO:0005789">
    <property type="term" value="C:endoplasmic reticulum membrane"/>
    <property type="evidence" value="ECO:0007669"/>
    <property type="project" value="UniProtKB-SubCell"/>
</dbReference>
<keyword evidence="7 11" id="KW-1133">Transmembrane helix</keyword>
<evidence type="ECO:0000256" key="8">
    <source>
        <dbReference type="ARBA" id="ARBA00023034"/>
    </source>
</evidence>
<name>A0A673W1M1_SALTR</name>
<reference evidence="14" key="3">
    <citation type="submission" date="2025-09" db="UniProtKB">
        <authorList>
            <consortium name="Ensembl"/>
        </authorList>
    </citation>
    <scope>IDENTIFICATION</scope>
</reference>
<evidence type="ECO:0000259" key="13">
    <source>
        <dbReference type="Pfam" id="PF12595"/>
    </source>
</evidence>
<dbReference type="Proteomes" id="UP000472277">
    <property type="component" value="Chromosome 1"/>
</dbReference>
<dbReference type="FunCoup" id="A0A673W1M1">
    <property type="interactions" value="738"/>
</dbReference>
<dbReference type="GO" id="GO:0042058">
    <property type="term" value="P:regulation of epidermal growth factor receptor signaling pathway"/>
    <property type="evidence" value="ECO:0007669"/>
    <property type="project" value="UniProtKB-UniRule"/>
</dbReference>
<gene>
    <name evidence="14" type="primary">RHBDF1</name>
    <name evidence="14" type="synonym">LOC115198901</name>
</gene>
<evidence type="ECO:0000256" key="10">
    <source>
        <dbReference type="ARBA" id="ARBA00023180"/>
    </source>
</evidence>
<dbReference type="InterPro" id="IPR022764">
    <property type="entry name" value="Peptidase_S54_rhomboid_dom"/>
</dbReference>
<comment type="caution">
    <text evidence="11">Lacks conserved residue(s) required for the propagation of feature annotation.</text>
</comment>
<protein>
    <recommendedName>
        <fullName evidence="11">Inactive rhomboid protein</fullName>
        <shortName evidence="11">iRhom</shortName>
    </recommendedName>
    <alternativeName>
        <fullName evidence="11">Rhomboid family member</fullName>
    </alternativeName>
    <alternativeName>
        <fullName evidence="11">Rhomboid veinlet-like protein</fullName>
    </alternativeName>
</protein>
<dbReference type="InterPro" id="IPR051512">
    <property type="entry name" value="Inactive_Rhomboid"/>
</dbReference>
<comment type="function">
    <text evidence="1 11">Regulates ADAM17 protease, a sheddase of the epidermal growth factor (EGF) receptor ligands and TNF, thereby plays a role in sleep, cell survival, proliferation, migration and inflammation. Does not exhibit any protease activity on its own.</text>
</comment>
<reference evidence="14" key="2">
    <citation type="submission" date="2025-08" db="UniProtKB">
        <authorList>
            <consortium name="Ensembl"/>
        </authorList>
    </citation>
    <scope>IDENTIFICATION</scope>
</reference>
<evidence type="ECO:0000313" key="14">
    <source>
        <dbReference type="Ensembl" id="ENSSTUP00000002437.1"/>
    </source>
</evidence>
<comment type="similarity">
    <text evidence="4 11">Belongs to the peptidase S54 family.</text>
</comment>
<evidence type="ECO:0000256" key="5">
    <source>
        <dbReference type="ARBA" id="ARBA00022692"/>
    </source>
</evidence>
<accession>A0A673W1M1</accession>
<dbReference type="Ensembl" id="ENSSTUT00000002606.1">
    <property type="protein sequence ID" value="ENSSTUP00000002437.1"/>
    <property type="gene ID" value="ENSSTUG00000001234.1"/>
</dbReference>
<feature type="transmembrane region" description="Helical" evidence="11">
    <location>
        <begin position="1145"/>
        <end position="1164"/>
    </location>
</feature>
<keyword evidence="15" id="KW-1185">Reference proteome</keyword>
<dbReference type="InParanoid" id="A0A673W1M1"/>
<feature type="domain" description="Inactive rhomboid protein 1/2 N-terminal" evidence="13">
    <location>
        <begin position="458"/>
        <end position="654"/>
    </location>
</feature>
<feature type="transmembrane region" description="Helical" evidence="11">
    <location>
        <begin position="777"/>
        <end position="800"/>
    </location>
</feature>
<dbReference type="GO" id="GO:0004252">
    <property type="term" value="F:serine-type endopeptidase activity"/>
    <property type="evidence" value="ECO:0007669"/>
    <property type="project" value="InterPro"/>
</dbReference>
<evidence type="ECO:0000256" key="6">
    <source>
        <dbReference type="ARBA" id="ARBA00022824"/>
    </source>
</evidence>
<feature type="transmembrane region" description="Helical" evidence="11">
    <location>
        <begin position="1064"/>
        <end position="1083"/>
    </location>
</feature>
<organism evidence="14 15">
    <name type="scientific">Salmo trutta</name>
    <name type="common">Brown trout</name>
    <dbReference type="NCBI Taxonomy" id="8032"/>
    <lineage>
        <taxon>Eukaryota</taxon>
        <taxon>Metazoa</taxon>
        <taxon>Chordata</taxon>
        <taxon>Craniata</taxon>
        <taxon>Vertebrata</taxon>
        <taxon>Euteleostomi</taxon>
        <taxon>Actinopterygii</taxon>
        <taxon>Neopterygii</taxon>
        <taxon>Teleostei</taxon>
        <taxon>Protacanthopterygii</taxon>
        <taxon>Salmoniformes</taxon>
        <taxon>Salmonidae</taxon>
        <taxon>Salmoninae</taxon>
        <taxon>Salmo</taxon>
    </lineage>
</organism>
<evidence type="ECO:0000256" key="1">
    <source>
        <dbReference type="ARBA" id="ARBA00002661"/>
    </source>
</evidence>